<keyword evidence="2" id="KW-1185">Reference proteome</keyword>
<evidence type="ECO:0000313" key="1">
    <source>
        <dbReference type="EMBL" id="KAK8928637.1"/>
    </source>
</evidence>
<evidence type="ECO:0000313" key="2">
    <source>
        <dbReference type="Proteomes" id="UP001418222"/>
    </source>
</evidence>
<accession>A0AAP0B550</accession>
<name>A0AAP0B550_9ASPA</name>
<comment type="caution">
    <text evidence="1">The sequence shown here is derived from an EMBL/GenBank/DDBJ whole genome shotgun (WGS) entry which is preliminary data.</text>
</comment>
<proteinExistence type="predicted"/>
<dbReference type="Proteomes" id="UP001418222">
    <property type="component" value="Unassembled WGS sequence"/>
</dbReference>
<protein>
    <submittedName>
        <fullName evidence="1">Uncharacterized protein</fullName>
    </submittedName>
</protein>
<reference evidence="1 2" key="1">
    <citation type="journal article" date="2022" name="Nat. Plants">
        <title>Genomes of leafy and leafless Platanthera orchids illuminate the evolution of mycoheterotrophy.</title>
        <authorList>
            <person name="Li M.H."/>
            <person name="Liu K.W."/>
            <person name="Li Z."/>
            <person name="Lu H.C."/>
            <person name="Ye Q.L."/>
            <person name="Zhang D."/>
            <person name="Wang J.Y."/>
            <person name="Li Y.F."/>
            <person name="Zhong Z.M."/>
            <person name="Liu X."/>
            <person name="Yu X."/>
            <person name="Liu D.K."/>
            <person name="Tu X.D."/>
            <person name="Liu B."/>
            <person name="Hao Y."/>
            <person name="Liao X.Y."/>
            <person name="Jiang Y.T."/>
            <person name="Sun W.H."/>
            <person name="Chen J."/>
            <person name="Chen Y.Q."/>
            <person name="Ai Y."/>
            <person name="Zhai J.W."/>
            <person name="Wu S.S."/>
            <person name="Zhou Z."/>
            <person name="Hsiao Y.Y."/>
            <person name="Wu W.L."/>
            <person name="Chen Y.Y."/>
            <person name="Lin Y.F."/>
            <person name="Hsu J.L."/>
            <person name="Li C.Y."/>
            <person name="Wang Z.W."/>
            <person name="Zhao X."/>
            <person name="Zhong W.Y."/>
            <person name="Ma X.K."/>
            <person name="Ma L."/>
            <person name="Huang J."/>
            <person name="Chen G.Z."/>
            <person name="Huang M.Z."/>
            <person name="Huang L."/>
            <person name="Peng D.H."/>
            <person name="Luo Y.B."/>
            <person name="Zou S.Q."/>
            <person name="Chen S.P."/>
            <person name="Lan S."/>
            <person name="Tsai W.C."/>
            <person name="Van de Peer Y."/>
            <person name="Liu Z.J."/>
        </authorList>
    </citation>
    <scope>NUCLEOTIDE SEQUENCE [LARGE SCALE GENOMIC DNA]</scope>
    <source>
        <strain evidence="1">Lor287</strain>
    </source>
</reference>
<dbReference type="EMBL" id="JBBWWQ010000015">
    <property type="protein sequence ID" value="KAK8928637.1"/>
    <property type="molecule type" value="Genomic_DNA"/>
</dbReference>
<gene>
    <name evidence="1" type="ORF">KSP39_PZI017621</name>
</gene>
<sequence length="122" mass="13762">MDPILKAEFGEIEEANILEFGASQKASEDTMKRCISEVQMSKKKENFLKEDVLNPQGKRLMHFDAYNPKNPEIFAVQAFEHKANGRLVDEGLDQRKLIQASPSSTTMLISSIEDALEPHRGI</sequence>
<dbReference type="AlphaFoldDB" id="A0AAP0B550"/>
<organism evidence="1 2">
    <name type="scientific">Platanthera zijinensis</name>
    <dbReference type="NCBI Taxonomy" id="2320716"/>
    <lineage>
        <taxon>Eukaryota</taxon>
        <taxon>Viridiplantae</taxon>
        <taxon>Streptophyta</taxon>
        <taxon>Embryophyta</taxon>
        <taxon>Tracheophyta</taxon>
        <taxon>Spermatophyta</taxon>
        <taxon>Magnoliopsida</taxon>
        <taxon>Liliopsida</taxon>
        <taxon>Asparagales</taxon>
        <taxon>Orchidaceae</taxon>
        <taxon>Orchidoideae</taxon>
        <taxon>Orchideae</taxon>
        <taxon>Orchidinae</taxon>
        <taxon>Platanthera</taxon>
    </lineage>
</organism>